<dbReference type="PROSITE" id="PS50011">
    <property type="entry name" value="PROTEIN_KINASE_DOM"/>
    <property type="match status" value="1"/>
</dbReference>
<evidence type="ECO:0000313" key="17">
    <source>
        <dbReference type="Proteomes" id="UP001642260"/>
    </source>
</evidence>
<reference evidence="16 17" key="1">
    <citation type="submission" date="2022-03" db="EMBL/GenBank/DDBJ databases">
        <authorList>
            <person name="Macdonald S."/>
            <person name="Ahmed S."/>
            <person name="Newling K."/>
        </authorList>
    </citation>
    <scope>NUCLEOTIDE SEQUENCE [LARGE SCALE GENOMIC DNA]</scope>
</reference>
<dbReference type="PROSITE" id="PS00107">
    <property type="entry name" value="PROTEIN_KINASE_ATP"/>
    <property type="match status" value="1"/>
</dbReference>
<dbReference type="FunFam" id="1.10.510.10:FF:000042">
    <property type="entry name" value="Non-specific serine/threonine protein kinase"/>
    <property type="match status" value="1"/>
</dbReference>
<evidence type="ECO:0000256" key="1">
    <source>
        <dbReference type="ARBA" id="ARBA00009903"/>
    </source>
</evidence>
<accession>A0ABC8KZ52</accession>
<evidence type="ECO:0000256" key="8">
    <source>
        <dbReference type="ARBA" id="ARBA00022840"/>
    </source>
</evidence>
<dbReference type="FunFam" id="1.10.8.270:FF:000021">
    <property type="entry name" value="Ypt/Rab-GAP domain of gyp1p superfamily protein"/>
    <property type="match status" value="1"/>
</dbReference>
<evidence type="ECO:0000256" key="4">
    <source>
        <dbReference type="ARBA" id="ARBA00022553"/>
    </source>
</evidence>
<dbReference type="Proteomes" id="UP001642260">
    <property type="component" value="Unassembled WGS sequence"/>
</dbReference>
<feature type="compositionally biased region" description="Basic and acidic residues" evidence="12">
    <location>
        <begin position="553"/>
        <end position="563"/>
    </location>
</feature>
<keyword evidence="5" id="KW-0808">Transferase</keyword>
<evidence type="ECO:0000256" key="10">
    <source>
        <dbReference type="ARBA" id="ARBA00048679"/>
    </source>
</evidence>
<dbReference type="Gene3D" id="1.10.510.10">
    <property type="entry name" value="Transferase(Phosphotransferase) domain 1"/>
    <property type="match status" value="1"/>
</dbReference>
<dbReference type="InterPro" id="IPR050839">
    <property type="entry name" value="Rho-assoc_Ser/Thr_Kinase"/>
</dbReference>
<dbReference type="AlphaFoldDB" id="A0ABC8KZ52"/>
<dbReference type="SUPFAM" id="SSF47923">
    <property type="entry name" value="Ypt/Rab-GAP domain of gyp1p"/>
    <property type="match status" value="2"/>
</dbReference>
<evidence type="ECO:0000256" key="6">
    <source>
        <dbReference type="ARBA" id="ARBA00022741"/>
    </source>
</evidence>
<dbReference type="Gene3D" id="1.10.472.80">
    <property type="entry name" value="Ypt/Rab-GAP domain of gyp1p, domain 3"/>
    <property type="match status" value="1"/>
</dbReference>
<comment type="catalytic activity">
    <reaction evidence="10">
        <text>L-seryl-[protein] + ATP = O-phospho-L-seryl-[protein] + ADP + H(+)</text>
        <dbReference type="Rhea" id="RHEA:17989"/>
        <dbReference type="Rhea" id="RHEA-COMP:9863"/>
        <dbReference type="Rhea" id="RHEA-COMP:11604"/>
        <dbReference type="ChEBI" id="CHEBI:15378"/>
        <dbReference type="ChEBI" id="CHEBI:29999"/>
        <dbReference type="ChEBI" id="CHEBI:30616"/>
        <dbReference type="ChEBI" id="CHEBI:83421"/>
        <dbReference type="ChEBI" id="CHEBI:456216"/>
        <dbReference type="EC" id="2.7.11.1"/>
    </reaction>
</comment>
<dbReference type="Pfam" id="PF00433">
    <property type="entry name" value="Pkinase_C"/>
    <property type="match status" value="1"/>
</dbReference>
<dbReference type="InterPro" id="IPR059233">
    <property type="entry name" value="MobB_NdrA/B/Cbk1"/>
</dbReference>
<gene>
    <name evidence="16" type="ORF">ERUC_LOCUS28326</name>
</gene>
<sequence>MDSAKGWFQKRQMRGGSKYKGGSGGDGSNVSTDEQPKVETDEEAVSNTTKQKVAAAKQYIENHYKEQMKILQERKERRSMLEQKLEDADVSEEDQNNLLKFLEKKETEYMRLQRHKLGVADFDLLTMIGKGAFGEVRVCREKTTGQVYAMKKLKKDEMLRRGQVEHVRAERNLLAEVDSNYIVKLYCSFQDDDHLYLVMEYLPGGDMMTLLMRKDTLTEEEAKFYVAETLLAIESIHRHNYIHRDIKPDNLLLDRYGHLRLSDFGLCKPLDCSAIGENEFSNGSTTEQEAGGSAAPKRTQQEQLEHWQKNRRKLAYSTVGTPDYIAPEVLLKKGYGMECDWWSLGAIMYEMLVGYPPFYADDPMSTCRKIVNWKSHLKFPEEAILSREARDLINNLLCSVRRRLGSKGAHEIKAHPWFETVDWDTIFDMDAAFVPEVNDDLDTQNFEKFDESESQTQTSSKSGPWRKAKLLPEKIQHCLLITFIYVYSIPLLFLQMLSSKDINFVGYTYKNFEIVNDYQVPGMAELKKKNKSKRPPMVKSLFDGGSAETSDSSETKTRSDCDRPPPTPPVVQGSFLKLLPPELETSGQGLMISTFMYKVQISCYAVSTPRDMGFNSRTMKIMQKIGEKDLQEIFSMTQRVPSGINLIGRLKMMQSDVNHHKTCRIVDYNIIFVMLLVVCNNIINYTEREIKTFQTILFFSLILRCFLNFRISLLINFDQTINLGYSRGLDWMFCCPFMWKSGGEDLQGFYPVRPECQSDVPRTRFKSRAGKTLSARRWHAAFTEDGHLDMEKVLRRIQRGGIHPSIKGAVWEFLSGCYDPDSTFDERTKLRNLRREQYGAWKEECKNMVPVVGSGKYITMAVVSENGQPIDDSSVENQGWVVKTAVTDDRVLQWMLSLHQIGLDVARTDRYLSFYENDINQSKLWDVLAIYTWLNLDIGYVQGMNDICSPMIILFEDEADAFWCFERVMRRLRENFRATATSMGVQTQLGVLSQVIKTVDPRLHQHLEDLDGGEYLFAIRMLMVLFRREFSFLDALYLWELMWAMEYNPNMFATYEELESRNNNAADDPKLLKRYGKFERKYVNSGTNERHSNTIAVFVVASVLQTKNKRLLKEAKGLDDVVQILGDIAGNLDAKKACKEALKIHEKFLKKANSGNRQ</sequence>
<comment type="similarity">
    <text evidence="1">Belongs to the protein kinase superfamily. AGC Ser/Thr protein kinase family.</text>
</comment>
<evidence type="ECO:0000256" key="3">
    <source>
        <dbReference type="ARBA" id="ARBA00022527"/>
    </source>
</evidence>
<dbReference type="SMART" id="SM00164">
    <property type="entry name" value="TBC"/>
    <property type="match status" value="1"/>
</dbReference>
<comment type="catalytic activity">
    <reaction evidence="9">
        <text>L-threonyl-[protein] + ATP = O-phospho-L-threonyl-[protein] + ADP + H(+)</text>
        <dbReference type="Rhea" id="RHEA:46608"/>
        <dbReference type="Rhea" id="RHEA-COMP:11060"/>
        <dbReference type="Rhea" id="RHEA-COMP:11605"/>
        <dbReference type="ChEBI" id="CHEBI:15378"/>
        <dbReference type="ChEBI" id="CHEBI:30013"/>
        <dbReference type="ChEBI" id="CHEBI:30616"/>
        <dbReference type="ChEBI" id="CHEBI:61977"/>
        <dbReference type="ChEBI" id="CHEBI:456216"/>
        <dbReference type="EC" id="2.7.11.1"/>
    </reaction>
</comment>
<dbReference type="EC" id="2.7.11.1" evidence="2"/>
<feature type="compositionally biased region" description="Gly residues" evidence="12">
    <location>
        <begin position="18"/>
        <end position="27"/>
    </location>
</feature>
<feature type="domain" description="AGC-kinase C-terminal" evidence="15">
    <location>
        <begin position="419"/>
        <end position="519"/>
    </location>
</feature>
<dbReference type="PROSITE" id="PS00108">
    <property type="entry name" value="PROTEIN_KINASE_ST"/>
    <property type="match status" value="1"/>
</dbReference>
<dbReference type="Gene3D" id="1.10.8.270">
    <property type="entry name" value="putative rabgap domain of human tbc1 domain family member 14 like domains"/>
    <property type="match status" value="1"/>
</dbReference>
<dbReference type="Gene3D" id="3.30.200.20">
    <property type="entry name" value="Phosphorylase Kinase, domain 1"/>
    <property type="match status" value="1"/>
</dbReference>
<keyword evidence="7" id="KW-0418">Kinase</keyword>
<dbReference type="SMART" id="SM00220">
    <property type="entry name" value="S_TKc"/>
    <property type="match status" value="1"/>
</dbReference>
<evidence type="ECO:0000259" key="13">
    <source>
        <dbReference type="PROSITE" id="PS50011"/>
    </source>
</evidence>
<dbReference type="InterPro" id="IPR008271">
    <property type="entry name" value="Ser/Thr_kinase_AS"/>
</dbReference>
<evidence type="ECO:0000256" key="9">
    <source>
        <dbReference type="ARBA" id="ARBA00047899"/>
    </source>
</evidence>
<feature type="region of interest" description="Disordered" evidence="12">
    <location>
        <begin position="281"/>
        <end position="300"/>
    </location>
</feature>
<dbReference type="InterPro" id="IPR017441">
    <property type="entry name" value="Protein_kinase_ATP_BS"/>
</dbReference>
<keyword evidence="3" id="KW-0723">Serine/threonine-protein kinase</keyword>
<feature type="region of interest" description="Disordered" evidence="12">
    <location>
        <begin position="1"/>
        <end position="50"/>
    </location>
</feature>
<dbReference type="Pfam" id="PF00566">
    <property type="entry name" value="RabGAP-TBC"/>
    <property type="match status" value="1"/>
</dbReference>
<evidence type="ECO:0000256" key="12">
    <source>
        <dbReference type="SAM" id="MobiDB-lite"/>
    </source>
</evidence>
<feature type="domain" description="Rab-GAP TBC" evidence="14">
    <location>
        <begin position="801"/>
        <end position="1046"/>
    </location>
</feature>
<comment type="caution">
    <text evidence="16">The sequence shown here is derived from an EMBL/GenBank/DDBJ whole genome shotgun (WGS) entry which is preliminary data.</text>
</comment>
<dbReference type="CDD" id="cd05599">
    <property type="entry name" value="STKc_NDR_like"/>
    <property type="match status" value="1"/>
</dbReference>
<dbReference type="PROSITE" id="PS50086">
    <property type="entry name" value="TBC_RABGAP"/>
    <property type="match status" value="1"/>
</dbReference>
<evidence type="ECO:0000256" key="2">
    <source>
        <dbReference type="ARBA" id="ARBA00012513"/>
    </source>
</evidence>
<dbReference type="GO" id="GO:0005524">
    <property type="term" value="F:ATP binding"/>
    <property type="evidence" value="ECO:0007669"/>
    <property type="project" value="UniProtKB-UniRule"/>
</dbReference>
<evidence type="ECO:0000256" key="7">
    <source>
        <dbReference type="ARBA" id="ARBA00022777"/>
    </source>
</evidence>
<evidence type="ECO:0000313" key="16">
    <source>
        <dbReference type="EMBL" id="CAH8362570.1"/>
    </source>
</evidence>
<keyword evidence="17" id="KW-1185">Reference proteome</keyword>
<dbReference type="EMBL" id="CAKOAT010335154">
    <property type="protein sequence ID" value="CAH8362570.1"/>
    <property type="molecule type" value="Genomic_DNA"/>
</dbReference>
<keyword evidence="8 11" id="KW-0067">ATP-binding</keyword>
<dbReference type="PANTHER" id="PTHR22988:SF76">
    <property type="entry name" value="CHROMOSOME UNDETERMINED SCAFFOLD_135, WHOLE GENOME SHOTGUN SEQUENCE"/>
    <property type="match status" value="1"/>
</dbReference>
<feature type="region of interest" description="Disordered" evidence="12">
    <location>
        <begin position="527"/>
        <end position="567"/>
    </location>
</feature>
<dbReference type="InterPro" id="IPR000719">
    <property type="entry name" value="Prot_kinase_dom"/>
</dbReference>
<name>A0ABC8KZ52_ERUVS</name>
<dbReference type="GO" id="GO:0005737">
    <property type="term" value="C:cytoplasm"/>
    <property type="evidence" value="ECO:0007669"/>
    <property type="project" value="UniProtKB-ARBA"/>
</dbReference>
<dbReference type="InterPro" id="IPR011009">
    <property type="entry name" value="Kinase-like_dom_sf"/>
</dbReference>
<evidence type="ECO:0000259" key="14">
    <source>
        <dbReference type="PROSITE" id="PS50086"/>
    </source>
</evidence>
<dbReference type="FunFam" id="1.10.510.10:FF:000106">
    <property type="entry name" value="Non-specific serine/threonine protein kinase"/>
    <property type="match status" value="1"/>
</dbReference>
<dbReference type="GO" id="GO:0004674">
    <property type="term" value="F:protein serine/threonine kinase activity"/>
    <property type="evidence" value="ECO:0007669"/>
    <property type="project" value="UniProtKB-KW"/>
</dbReference>
<dbReference type="CDD" id="cd21742">
    <property type="entry name" value="MobB_NDR_LATS-like"/>
    <property type="match status" value="1"/>
</dbReference>
<keyword evidence="4" id="KW-0597">Phosphoprotein</keyword>
<feature type="binding site" evidence="11">
    <location>
        <position position="151"/>
    </location>
    <ligand>
        <name>ATP</name>
        <dbReference type="ChEBI" id="CHEBI:30616"/>
    </ligand>
</feature>
<dbReference type="PROSITE" id="PS51285">
    <property type="entry name" value="AGC_KINASE_CTER"/>
    <property type="match status" value="1"/>
</dbReference>
<organism evidence="16 17">
    <name type="scientific">Eruca vesicaria subsp. sativa</name>
    <name type="common">Garden rocket</name>
    <name type="synonym">Eruca sativa</name>
    <dbReference type="NCBI Taxonomy" id="29727"/>
    <lineage>
        <taxon>Eukaryota</taxon>
        <taxon>Viridiplantae</taxon>
        <taxon>Streptophyta</taxon>
        <taxon>Embryophyta</taxon>
        <taxon>Tracheophyta</taxon>
        <taxon>Spermatophyta</taxon>
        <taxon>Magnoliopsida</taxon>
        <taxon>eudicotyledons</taxon>
        <taxon>Gunneridae</taxon>
        <taxon>Pentapetalae</taxon>
        <taxon>rosids</taxon>
        <taxon>malvids</taxon>
        <taxon>Brassicales</taxon>
        <taxon>Brassicaceae</taxon>
        <taxon>Brassiceae</taxon>
        <taxon>Eruca</taxon>
    </lineage>
</organism>
<evidence type="ECO:0000256" key="11">
    <source>
        <dbReference type="PROSITE-ProRule" id="PRU10141"/>
    </source>
</evidence>
<dbReference type="InterPro" id="IPR017892">
    <property type="entry name" value="Pkinase_C"/>
</dbReference>
<protein>
    <recommendedName>
        <fullName evidence="2">non-specific serine/threonine protein kinase</fullName>
        <ecNumber evidence="2">2.7.11.1</ecNumber>
    </recommendedName>
</protein>
<dbReference type="FunFam" id="3.30.200.20:FF:000102">
    <property type="entry name" value="Non-specific serine/threonine protein kinase"/>
    <property type="match status" value="1"/>
</dbReference>
<dbReference type="InterPro" id="IPR035969">
    <property type="entry name" value="Rab-GAP_TBC_sf"/>
</dbReference>
<dbReference type="InterPro" id="IPR000195">
    <property type="entry name" value="Rab-GAP-TBC_dom"/>
</dbReference>
<evidence type="ECO:0000256" key="5">
    <source>
        <dbReference type="ARBA" id="ARBA00022679"/>
    </source>
</evidence>
<keyword evidence="6 11" id="KW-0547">Nucleotide-binding</keyword>
<dbReference type="PANTHER" id="PTHR22988">
    <property type="entry name" value="MYOTONIC DYSTROPHY S/T KINASE-RELATED"/>
    <property type="match status" value="1"/>
</dbReference>
<proteinExistence type="inferred from homology"/>
<feature type="domain" description="Protein kinase" evidence="13">
    <location>
        <begin position="122"/>
        <end position="418"/>
    </location>
</feature>
<evidence type="ECO:0000259" key="15">
    <source>
        <dbReference type="PROSITE" id="PS51285"/>
    </source>
</evidence>
<dbReference type="InterPro" id="IPR000961">
    <property type="entry name" value="AGC-kinase_C"/>
</dbReference>
<dbReference type="Pfam" id="PF00069">
    <property type="entry name" value="Pkinase"/>
    <property type="match status" value="2"/>
</dbReference>
<dbReference type="SUPFAM" id="SSF56112">
    <property type="entry name" value="Protein kinase-like (PK-like)"/>
    <property type="match status" value="1"/>
</dbReference>